<comment type="function">
    <text evidence="7">Sodium-phosphate symporter.</text>
</comment>
<dbReference type="Proteomes" id="UP000236333">
    <property type="component" value="Unassembled WGS sequence"/>
</dbReference>
<feature type="transmembrane region" description="Helical" evidence="7">
    <location>
        <begin position="438"/>
        <end position="461"/>
    </location>
</feature>
<dbReference type="PANTHER" id="PTHR11101">
    <property type="entry name" value="PHOSPHATE TRANSPORTER"/>
    <property type="match status" value="1"/>
</dbReference>
<proteinExistence type="inferred from homology"/>
<keyword evidence="9" id="KW-1185">Reference proteome</keyword>
<evidence type="ECO:0000256" key="1">
    <source>
        <dbReference type="ARBA" id="ARBA00004141"/>
    </source>
</evidence>
<feature type="transmembrane region" description="Helical" evidence="7">
    <location>
        <begin position="347"/>
        <end position="366"/>
    </location>
</feature>
<evidence type="ECO:0000256" key="5">
    <source>
        <dbReference type="ARBA" id="ARBA00022989"/>
    </source>
</evidence>
<feature type="transmembrane region" description="Helical" evidence="7">
    <location>
        <begin position="387"/>
        <end position="405"/>
    </location>
</feature>
<keyword evidence="2 7" id="KW-0813">Transport</keyword>
<reference evidence="8 9" key="1">
    <citation type="journal article" date="2017" name="Mol. Biol. Evol.">
        <title>The 4-celled Tetrabaena socialis nuclear genome reveals the essential components for genetic control of cell number at the origin of multicellularity in the volvocine lineage.</title>
        <authorList>
            <person name="Featherston J."/>
            <person name="Arakaki Y."/>
            <person name="Hanschen E.R."/>
            <person name="Ferris P.J."/>
            <person name="Michod R.E."/>
            <person name="Olson B.J.S.C."/>
            <person name="Nozaki H."/>
            <person name="Durand P.M."/>
        </authorList>
    </citation>
    <scope>NUCLEOTIDE SEQUENCE [LARGE SCALE GENOMIC DNA]</scope>
    <source>
        <strain evidence="8 9">NIES-571</strain>
    </source>
</reference>
<protein>
    <recommendedName>
        <fullName evidence="7">Phosphate transporter</fullName>
    </recommendedName>
</protein>
<comment type="caution">
    <text evidence="8">The sequence shown here is derived from an EMBL/GenBank/DDBJ whole genome shotgun (WGS) entry which is preliminary data.</text>
</comment>
<evidence type="ECO:0000256" key="4">
    <source>
        <dbReference type="ARBA" id="ARBA00022692"/>
    </source>
</evidence>
<dbReference type="Pfam" id="PF01384">
    <property type="entry name" value="PHO4"/>
    <property type="match status" value="1"/>
</dbReference>
<name>A0A2J8AIB5_9CHLO</name>
<evidence type="ECO:0000313" key="9">
    <source>
        <dbReference type="Proteomes" id="UP000236333"/>
    </source>
</evidence>
<dbReference type="OrthoDB" id="260807at2759"/>
<accession>A0A2J8AIB5</accession>
<comment type="subcellular location">
    <subcellularLocation>
        <location evidence="1 7">Membrane</location>
        <topology evidence="1 7">Multi-pass membrane protein</topology>
    </subcellularLocation>
</comment>
<sequence>MAVWHEYTWIVVVGCLAAFFTAYGIVANAFGSSVAARTLTMRQALLIASVCEFGGSVLLGGEVTRTVASGIARLVKFEREPQMYMFGMLCALIAAGAWLILATYWELPVSTTHSTAGAVMGFALVYGGPSAVVWLEPQDQFPYMRGMVPIVISWFTGPLLSALATALLFLVVRTAILRRENSLQLAFWALPCLVFFTVFINSYFVLVKGATKKLSWPSSRCAWISAIVATGATLLTIAIAMPLARRYVYQELAARSRAGRVPPAIVLHGTNVDVHEVIRTNPRTAAIHEHAEVFDPATEHAFKYLQVVTAICDSFSHGANDVANSVGPFTAIWYIYRKQRVDYMAELPIWILVIGGAGIVVGLATYGYNIIRAIGVRFSVITPSRGFCIELSTALVVAVASIYGLPISTTHCQVGATAGMGFLEGAAGVDWRLGANFFLGWIVTLLITGGLSAALFAAGAYTPSVQEGRAILQYEDALLEMSARINSLINRTNMAARADPATWGNFSAALNASLAADLSYIALAQAPGSSRATRPIQHMEQGELLDFLNRTVETYTNNSLPYMGGMLARGQVLPRRP</sequence>
<comment type="similarity">
    <text evidence="7">Belongs to the inorganic phosphate transporter (PiT) (TC 2.A.20) family.</text>
</comment>
<evidence type="ECO:0000256" key="3">
    <source>
        <dbReference type="ARBA" id="ARBA00022592"/>
    </source>
</evidence>
<keyword evidence="3 7" id="KW-0592">Phosphate transport</keyword>
<gene>
    <name evidence="8" type="ORF">TSOC_000860</name>
</gene>
<evidence type="ECO:0000256" key="6">
    <source>
        <dbReference type="ARBA" id="ARBA00023136"/>
    </source>
</evidence>
<feature type="transmembrane region" description="Helical" evidence="7">
    <location>
        <begin position="84"/>
        <end position="105"/>
    </location>
</feature>
<dbReference type="EMBL" id="PGGS01000012">
    <property type="protein sequence ID" value="PNH12260.1"/>
    <property type="molecule type" value="Genomic_DNA"/>
</dbReference>
<dbReference type="AlphaFoldDB" id="A0A2J8AIB5"/>
<feature type="transmembrane region" description="Helical" evidence="7">
    <location>
        <begin position="221"/>
        <end position="244"/>
    </location>
</feature>
<keyword evidence="5 7" id="KW-1133">Transmembrane helix</keyword>
<organism evidence="8 9">
    <name type="scientific">Tetrabaena socialis</name>
    <dbReference type="NCBI Taxonomy" id="47790"/>
    <lineage>
        <taxon>Eukaryota</taxon>
        <taxon>Viridiplantae</taxon>
        <taxon>Chlorophyta</taxon>
        <taxon>core chlorophytes</taxon>
        <taxon>Chlorophyceae</taxon>
        <taxon>CS clade</taxon>
        <taxon>Chlamydomonadales</taxon>
        <taxon>Tetrabaenaceae</taxon>
        <taxon>Tetrabaena</taxon>
    </lineage>
</organism>
<keyword evidence="6 7" id="KW-0472">Membrane</keyword>
<feature type="transmembrane region" description="Helical" evidence="7">
    <location>
        <begin position="117"/>
        <end position="135"/>
    </location>
</feature>
<feature type="transmembrane region" description="Helical" evidence="7">
    <location>
        <begin position="185"/>
        <end position="209"/>
    </location>
</feature>
<evidence type="ECO:0000313" key="8">
    <source>
        <dbReference type="EMBL" id="PNH12260.1"/>
    </source>
</evidence>
<keyword evidence="4 7" id="KW-0812">Transmembrane</keyword>
<feature type="transmembrane region" description="Helical" evidence="7">
    <location>
        <begin position="147"/>
        <end position="173"/>
    </location>
</feature>
<dbReference type="GO" id="GO:0005315">
    <property type="term" value="F:phosphate transmembrane transporter activity"/>
    <property type="evidence" value="ECO:0007669"/>
    <property type="project" value="InterPro"/>
</dbReference>
<dbReference type="GO" id="GO:0016020">
    <property type="term" value="C:membrane"/>
    <property type="evidence" value="ECO:0007669"/>
    <property type="project" value="UniProtKB-SubCell"/>
</dbReference>
<dbReference type="InterPro" id="IPR001204">
    <property type="entry name" value="Phos_transporter"/>
</dbReference>
<dbReference type="GO" id="GO:0035435">
    <property type="term" value="P:phosphate ion transmembrane transport"/>
    <property type="evidence" value="ECO:0007669"/>
    <property type="project" value="TreeGrafter"/>
</dbReference>
<feature type="transmembrane region" description="Helical" evidence="7">
    <location>
        <begin position="7"/>
        <end position="31"/>
    </location>
</feature>
<evidence type="ECO:0000256" key="2">
    <source>
        <dbReference type="ARBA" id="ARBA00022448"/>
    </source>
</evidence>
<dbReference type="PANTHER" id="PTHR11101:SF96">
    <property type="entry name" value="PHOSPHATE TRANSPORTER"/>
    <property type="match status" value="1"/>
</dbReference>
<evidence type="ECO:0000256" key="7">
    <source>
        <dbReference type="RuleBase" id="RU363058"/>
    </source>
</evidence>
<feature type="transmembrane region" description="Helical" evidence="7">
    <location>
        <begin position="43"/>
        <end position="63"/>
    </location>
</feature>